<dbReference type="GeneID" id="25904914"/>
<sequence length="207" mass="23461">MMQDRILCVQPGFVVSEEAIQQKLEHIPDDQLECRVWARECPGITQSMTEHHALFVDTFRSFLTNGGDEETIVENLSFLSVHIRLLLVCCDYVLRRVGDVDALGWPILYISSLNASIAECFLVGMKACKSFLQLTETETDPTRSAFVDRLSAEVDKLFGQCFTLLKMYIEMVQKFFPPKADTEAGDSDVVEFVLGMYCFSLLSIYKS</sequence>
<reference evidence="1 2" key="1">
    <citation type="submission" date="2011-02" db="EMBL/GenBank/DDBJ databases">
        <title>The Genome Sequence of Sphaeroforma arctica JP610.</title>
        <authorList>
            <consortium name="The Broad Institute Genome Sequencing Platform"/>
            <person name="Russ C."/>
            <person name="Cuomo C."/>
            <person name="Young S.K."/>
            <person name="Zeng Q."/>
            <person name="Gargeya S."/>
            <person name="Alvarado L."/>
            <person name="Berlin A."/>
            <person name="Chapman S.B."/>
            <person name="Chen Z."/>
            <person name="Freedman E."/>
            <person name="Gellesch M."/>
            <person name="Goldberg J."/>
            <person name="Griggs A."/>
            <person name="Gujja S."/>
            <person name="Heilman E."/>
            <person name="Heiman D."/>
            <person name="Howarth C."/>
            <person name="Mehta T."/>
            <person name="Neiman D."/>
            <person name="Pearson M."/>
            <person name="Roberts A."/>
            <person name="Saif S."/>
            <person name="Shea T."/>
            <person name="Shenoy N."/>
            <person name="Sisk P."/>
            <person name="Stolte C."/>
            <person name="Sykes S."/>
            <person name="White J."/>
            <person name="Yandava C."/>
            <person name="Burger G."/>
            <person name="Gray M.W."/>
            <person name="Holland P.W.H."/>
            <person name="King N."/>
            <person name="Lang F.B.F."/>
            <person name="Roger A.J."/>
            <person name="Ruiz-Trillo I."/>
            <person name="Haas B."/>
            <person name="Nusbaum C."/>
            <person name="Birren B."/>
        </authorList>
    </citation>
    <scope>NUCLEOTIDE SEQUENCE [LARGE SCALE GENOMIC DNA]</scope>
    <source>
        <strain evidence="1 2">JP610</strain>
    </source>
</reference>
<accession>A0A0L0G392</accession>
<name>A0A0L0G392_9EUKA</name>
<keyword evidence="2" id="KW-1185">Reference proteome</keyword>
<dbReference type="RefSeq" id="XP_014157242.1">
    <property type="nucleotide sequence ID" value="XM_014301767.1"/>
</dbReference>
<proteinExistence type="predicted"/>
<evidence type="ECO:0000313" key="2">
    <source>
        <dbReference type="Proteomes" id="UP000054560"/>
    </source>
</evidence>
<protein>
    <submittedName>
        <fullName evidence="1">Uncharacterized protein</fullName>
    </submittedName>
</protein>
<organism evidence="1 2">
    <name type="scientific">Sphaeroforma arctica JP610</name>
    <dbReference type="NCBI Taxonomy" id="667725"/>
    <lineage>
        <taxon>Eukaryota</taxon>
        <taxon>Ichthyosporea</taxon>
        <taxon>Ichthyophonida</taxon>
        <taxon>Sphaeroforma</taxon>
    </lineage>
</organism>
<dbReference type="Proteomes" id="UP000054560">
    <property type="component" value="Unassembled WGS sequence"/>
</dbReference>
<dbReference type="EMBL" id="KQ241842">
    <property type="protein sequence ID" value="KNC83339.1"/>
    <property type="molecule type" value="Genomic_DNA"/>
</dbReference>
<evidence type="ECO:0000313" key="1">
    <source>
        <dbReference type="EMBL" id="KNC83339.1"/>
    </source>
</evidence>
<dbReference type="AlphaFoldDB" id="A0A0L0G392"/>
<dbReference type="RefSeq" id="XP_014157241.1">
    <property type="nucleotide sequence ID" value="XM_014301766.1"/>
</dbReference>
<gene>
    <name evidence="1" type="ORF">SARC_04410</name>
</gene>
<dbReference type="EMBL" id="KQ241842">
    <property type="protein sequence ID" value="KNC83340.1"/>
    <property type="molecule type" value="Genomic_DNA"/>
</dbReference>